<keyword evidence="3" id="KW-1185">Reference proteome</keyword>
<gene>
    <name evidence="2" type="ORF">EV383_6153</name>
</gene>
<dbReference type="AlphaFoldDB" id="A0A4Q7V6R5"/>
<dbReference type="RefSeq" id="WP_130293562.1">
    <property type="nucleotide sequence ID" value="NZ_SHKL01000001.1"/>
</dbReference>
<feature type="compositionally biased region" description="Low complexity" evidence="1">
    <location>
        <begin position="64"/>
        <end position="76"/>
    </location>
</feature>
<dbReference type="Proteomes" id="UP000291591">
    <property type="component" value="Unassembled WGS sequence"/>
</dbReference>
<evidence type="ECO:0000313" key="3">
    <source>
        <dbReference type="Proteomes" id="UP000291591"/>
    </source>
</evidence>
<sequence length="140" mass="15485">MQEVRRVYEHEDKDLYAAVSRRRAALAASGPDSWPFPGKHEMHQEIAEETPIFHSLTVGGWRSRQRAGAGRAGRAVRSVHRPTVSRTADDLAAFHSDPLHAPVPAQATTRRRRDAERAADRRAIAELLGGAGRHRLSTPA</sequence>
<feature type="region of interest" description="Disordered" evidence="1">
    <location>
        <begin position="64"/>
        <end position="119"/>
    </location>
</feature>
<dbReference type="EMBL" id="SHKL01000001">
    <property type="protein sequence ID" value="RZT89194.1"/>
    <property type="molecule type" value="Genomic_DNA"/>
</dbReference>
<name>A0A4Q7V6R5_PSEST</name>
<reference evidence="2 3" key="1">
    <citation type="submission" date="2019-02" db="EMBL/GenBank/DDBJ databases">
        <title>Sequencing the genomes of 1000 actinobacteria strains.</title>
        <authorList>
            <person name="Klenk H.-P."/>
        </authorList>
    </citation>
    <scope>NUCLEOTIDE SEQUENCE [LARGE SCALE GENOMIC DNA]</scope>
    <source>
        <strain evidence="2 3">DSM 45779</strain>
    </source>
</reference>
<organism evidence="2 3">
    <name type="scientific">Pseudonocardia sediminis</name>
    <dbReference type="NCBI Taxonomy" id="1397368"/>
    <lineage>
        <taxon>Bacteria</taxon>
        <taxon>Bacillati</taxon>
        <taxon>Actinomycetota</taxon>
        <taxon>Actinomycetes</taxon>
        <taxon>Pseudonocardiales</taxon>
        <taxon>Pseudonocardiaceae</taxon>
        <taxon>Pseudonocardia</taxon>
    </lineage>
</organism>
<evidence type="ECO:0000256" key="1">
    <source>
        <dbReference type="SAM" id="MobiDB-lite"/>
    </source>
</evidence>
<comment type="caution">
    <text evidence="2">The sequence shown here is derived from an EMBL/GenBank/DDBJ whole genome shotgun (WGS) entry which is preliminary data.</text>
</comment>
<accession>A0A4Q7V6R5</accession>
<proteinExistence type="predicted"/>
<evidence type="ECO:0000313" key="2">
    <source>
        <dbReference type="EMBL" id="RZT89194.1"/>
    </source>
</evidence>
<protein>
    <submittedName>
        <fullName evidence="2">Uncharacterized protein</fullName>
    </submittedName>
</protein>